<feature type="compositionally biased region" description="Low complexity" evidence="7">
    <location>
        <begin position="51"/>
        <end position="76"/>
    </location>
</feature>
<dbReference type="EMBL" id="JAEHOE010000012">
    <property type="protein sequence ID" value="KAG2497768.1"/>
    <property type="molecule type" value="Genomic_DNA"/>
</dbReference>
<feature type="domain" description="Protein kinase" evidence="8">
    <location>
        <begin position="188"/>
        <end position="513"/>
    </location>
</feature>
<evidence type="ECO:0000256" key="6">
    <source>
        <dbReference type="PROSITE-ProRule" id="PRU10141"/>
    </source>
</evidence>
<name>A0A835YAK9_9CHLO</name>
<feature type="compositionally biased region" description="Low complexity" evidence="7">
    <location>
        <begin position="103"/>
        <end position="116"/>
    </location>
</feature>
<dbReference type="PROSITE" id="PS50011">
    <property type="entry name" value="PROTEIN_KINASE_DOM"/>
    <property type="match status" value="1"/>
</dbReference>
<dbReference type="InterPro" id="IPR000719">
    <property type="entry name" value="Prot_kinase_dom"/>
</dbReference>
<comment type="caution">
    <text evidence="9">The sequence shown here is derived from an EMBL/GenBank/DDBJ whole genome shotgun (WGS) entry which is preliminary data.</text>
</comment>
<dbReference type="PANTHER" id="PTHR44329:SF214">
    <property type="entry name" value="PROTEIN KINASE DOMAIN-CONTAINING PROTEIN"/>
    <property type="match status" value="1"/>
</dbReference>
<feature type="compositionally biased region" description="Polar residues" evidence="7">
    <location>
        <begin position="523"/>
        <end position="533"/>
    </location>
</feature>
<keyword evidence="4" id="KW-0418">Kinase</keyword>
<evidence type="ECO:0000256" key="1">
    <source>
        <dbReference type="ARBA" id="ARBA00022527"/>
    </source>
</evidence>
<evidence type="ECO:0000313" key="9">
    <source>
        <dbReference type="EMBL" id="KAG2497768.1"/>
    </source>
</evidence>
<dbReference type="InterPro" id="IPR051681">
    <property type="entry name" value="Ser/Thr_Kinases-Pseudokinases"/>
</dbReference>
<feature type="compositionally biased region" description="Polar residues" evidence="7">
    <location>
        <begin position="77"/>
        <end position="93"/>
    </location>
</feature>
<dbReference type="Gene3D" id="3.30.200.20">
    <property type="entry name" value="Phosphorylase Kinase, domain 1"/>
    <property type="match status" value="1"/>
</dbReference>
<dbReference type="GO" id="GO:0004674">
    <property type="term" value="F:protein serine/threonine kinase activity"/>
    <property type="evidence" value="ECO:0007669"/>
    <property type="project" value="UniProtKB-KW"/>
</dbReference>
<evidence type="ECO:0000256" key="4">
    <source>
        <dbReference type="ARBA" id="ARBA00022777"/>
    </source>
</evidence>
<evidence type="ECO:0000256" key="7">
    <source>
        <dbReference type="SAM" id="MobiDB-lite"/>
    </source>
</evidence>
<keyword evidence="5 6" id="KW-0067">ATP-binding</keyword>
<dbReference type="Gene3D" id="1.10.510.10">
    <property type="entry name" value="Transferase(Phosphotransferase) domain 1"/>
    <property type="match status" value="1"/>
</dbReference>
<accession>A0A835YAK9</accession>
<dbReference type="Proteomes" id="UP000612055">
    <property type="component" value="Unassembled WGS sequence"/>
</dbReference>
<dbReference type="Pfam" id="PF07714">
    <property type="entry name" value="PK_Tyr_Ser-Thr"/>
    <property type="match status" value="1"/>
</dbReference>
<evidence type="ECO:0000259" key="8">
    <source>
        <dbReference type="PROSITE" id="PS50011"/>
    </source>
</evidence>
<dbReference type="InterPro" id="IPR008271">
    <property type="entry name" value="Ser/Thr_kinase_AS"/>
</dbReference>
<sequence length="547" mass="58390">MPLFSCFGGHASKQQAPAPARTTPKQSLSETPNPLAQPQQPPPAPGPPEQKSPAPKEAPAGNASSSAQNGGASGSATEPQGLTGSSFTRSTQEASDKRKEAPASAGSSQQVSVGQADRQISSDNRGDTTTDEPSTGTGEGQPPGPSPAPPLTALAPGCYTHSLRLTSEQTLCQSNIQLCRPEELVGDIKDLAFIGNGSFAAVFKGLWQGAKVAIKFVVSDSLNSNSVTLRESLLGQLLSHPNVIQTYTTRCALMDDNSLHAIHGSATDEARRLSGDSLRFVSGDGFGDPRHKAGGGTISVSNILLQLQVKPAQYVAVVIMEYADRGTLQEAIYKRQVFRESPRWNKRIAARALFRTAREIALGMQHLHSSNVLHGDLKPGNVLLTSARVDRRGFIAKLADFGLSHVAHGPIATNTWGTLRYMAPEHFSGTMSKATDVFAFGMLLWEMVTGKKPYENMTQGEVIQSVSQGLRPQWPPDCFPHLEYLGKRCIAHNPADRPTFGEIVKELEDMEVMLRELLQATRESTGMSAQAPTGQAGDGAGHEQDGG</sequence>
<feature type="region of interest" description="Disordered" evidence="7">
    <location>
        <begin position="523"/>
        <end position="547"/>
    </location>
</feature>
<evidence type="ECO:0000256" key="3">
    <source>
        <dbReference type="ARBA" id="ARBA00022741"/>
    </source>
</evidence>
<feature type="region of interest" description="Disordered" evidence="7">
    <location>
        <begin position="1"/>
        <end position="155"/>
    </location>
</feature>
<evidence type="ECO:0000256" key="5">
    <source>
        <dbReference type="ARBA" id="ARBA00022840"/>
    </source>
</evidence>
<feature type="binding site" evidence="6">
    <location>
        <position position="215"/>
    </location>
    <ligand>
        <name>ATP</name>
        <dbReference type="ChEBI" id="CHEBI:30616"/>
    </ligand>
</feature>
<gene>
    <name evidence="9" type="ORF">HYH03_004040</name>
</gene>
<keyword evidence="3 6" id="KW-0547">Nucleotide-binding</keyword>
<dbReference type="GO" id="GO:0005524">
    <property type="term" value="F:ATP binding"/>
    <property type="evidence" value="ECO:0007669"/>
    <property type="project" value="UniProtKB-UniRule"/>
</dbReference>
<dbReference type="InterPro" id="IPR017441">
    <property type="entry name" value="Protein_kinase_ATP_BS"/>
</dbReference>
<proteinExistence type="predicted"/>
<organism evidence="9 10">
    <name type="scientific">Edaphochlamys debaryana</name>
    <dbReference type="NCBI Taxonomy" id="47281"/>
    <lineage>
        <taxon>Eukaryota</taxon>
        <taxon>Viridiplantae</taxon>
        <taxon>Chlorophyta</taxon>
        <taxon>core chlorophytes</taxon>
        <taxon>Chlorophyceae</taxon>
        <taxon>CS clade</taxon>
        <taxon>Chlamydomonadales</taxon>
        <taxon>Chlamydomonadales incertae sedis</taxon>
        <taxon>Edaphochlamys</taxon>
    </lineage>
</organism>
<dbReference type="PROSITE" id="PS00108">
    <property type="entry name" value="PROTEIN_KINASE_ST"/>
    <property type="match status" value="1"/>
</dbReference>
<dbReference type="SMART" id="SM00220">
    <property type="entry name" value="S_TKc"/>
    <property type="match status" value="1"/>
</dbReference>
<dbReference type="PANTHER" id="PTHR44329">
    <property type="entry name" value="SERINE/THREONINE-PROTEIN KINASE TNNI3K-RELATED"/>
    <property type="match status" value="1"/>
</dbReference>
<keyword evidence="1" id="KW-0723">Serine/threonine-protein kinase</keyword>
<dbReference type="PROSITE" id="PS00107">
    <property type="entry name" value="PROTEIN_KINASE_ATP"/>
    <property type="match status" value="1"/>
</dbReference>
<keyword evidence="2" id="KW-0808">Transferase</keyword>
<dbReference type="SUPFAM" id="SSF56112">
    <property type="entry name" value="Protein kinase-like (PK-like)"/>
    <property type="match status" value="1"/>
</dbReference>
<dbReference type="AlphaFoldDB" id="A0A835YAK9"/>
<reference evidence="9" key="1">
    <citation type="journal article" date="2020" name="bioRxiv">
        <title>Comparative genomics of Chlamydomonas.</title>
        <authorList>
            <person name="Craig R.J."/>
            <person name="Hasan A.R."/>
            <person name="Ness R.W."/>
            <person name="Keightley P.D."/>
        </authorList>
    </citation>
    <scope>NUCLEOTIDE SEQUENCE</scope>
    <source>
        <strain evidence="9">CCAP 11/70</strain>
    </source>
</reference>
<evidence type="ECO:0000313" key="10">
    <source>
        <dbReference type="Proteomes" id="UP000612055"/>
    </source>
</evidence>
<dbReference type="InterPro" id="IPR011009">
    <property type="entry name" value="Kinase-like_dom_sf"/>
</dbReference>
<dbReference type="InterPro" id="IPR001245">
    <property type="entry name" value="Ser-Thr/Tyr_kinase_cat_dom"/>
</dbReference>
<protein>
    <recommendedName>
        <fullName evidence="8">Protein kinase domain-containing protein</fullName>
    </recommendedName>
</protein>
<keyword evidence="10" id="KW-1185">Reference proteome</keyword>
<dbReference type="OrthoDB" id="1711006at2759"/>
<feature type="compositionally biased region" description="Pro residues" evidence="7">
    <location>
        <begin position="39"/>
        <end position="50"/>
    </location>
</feature>
<evidence type="ECO:0000256" key="2">
    <source>
        <dbReference type="ARBA" id="ARBA00022679"/>
    </source>
</evidence>